<accession>A0ABX9DWV4</accession>
<organism evidence="1 2">
    <name type="scientific">Lentzea atacamensis</name>
    <dbReference type="NCBI Taxonomy" id="531938"/>
    <lineage>
        <taxon>Bacteria</taxon>
        <taxon>Bacillati</taxon>
        <taxon>Actinomycetota</taxon>
        <taxon>Actinomycetes</taxon>
        <taxon>Pseudonocardiales</taxon>
        <taxon>Pseudonocardiaceae</taxon>
        <taxon>Lentzea</taxon>
    </lineage>
</organism>
<evidence type="ECO:0000313" key="2">
    <source>
        <dbReference type="Proteomes" id="UP000248714"/>
    </source>
</evidence>
<keyword evidence="2" id="KW-1185">Reference proteome</keyword>
<evidence type="ECO:0008006" key="3">
    <source>
        <dbReference type="Google" id="ProtNLM"/>
    </source>
</evidence>
<name>A0ABX9DWV4_9PSEU</name>
<dbReference type="Proteomes" id="UP000248714">
    <property type="component" value="Unassembled WGS sequence"/>
</dbReference>
<dbReference type="Gene3D" id="3.40.50.300">
    <property type="entry name" value="P-loop containing nucleotide triphosphate hydrolases"/>
    <property type="match status" value="1"/>
</dbReference>
<sequence>MGRREELVALARLGAEQRLVSLVGPAGAGKTRLAVQHVARRADQVWWTALAAAPDVVQAVYQAVGAHPLPHRSARDAVIAEIDQHRRPLLVLSTTTSRAWRWDWSAPVPTTSARCPC</sequence>
<protein>
    <recommendedName>
        <fullName evidence="3">Orc1-like AAA ATPase domain-containing protein</fullName>
    </recommendedName>
</protein>
<gene>
    <name evidence="1" type="ORF">C8D87_113206</name>
</gene>
<evidence type="ECO:0000313" key="1">
    <source>
        <dbReference type="EMBL" id="RAS59900.1"/>
    </source>
</evidence>
<proteinExistence type="predicted"/>
<dbReference type="EMBL" id="QLTT01000013">
    <property type="protein sequence ID" value="RAS59900.1"/>
    <property type="molecule type" value="Genomic_DNA"/>
</dbReference>
<reference evidence="1 2" key="1">
    <citation type="submission" date="2018-06" db="EMBL/GenBank/DDBJ databases">
        <title>Genomic Encyclopedia of Type Strains, Phase IV (KMG-IV): sequencing the most valuable type-strain genomes for metagenomic binning, comparative biology and taxonomic classification.</title>
        <authorList>
            <person name="Goeker M."/>
        </authorList>
    </citation>
    <scope>NUCLEOTIDE SEQUENCE [LARGE SCALE GENOMIC DNA]</scope>
    <source>
        <strain evidence="1 2">DSM 45479</strain>
    </source>
</reference>
<dbReference type="InterPro" id="IPR027417">
    <property type="entry name" value="P-loop_NTPase"/>
</dbReference>
<comment type="caution">
    <text evidence="1">The sequence shown here is derived from an EMBL/GenBank/DDBJ whole genome shotgun (WGS) entry which is preliminary data.</text>
</comment>